<dbReference type="CDD" id="cd00088">
    <property type="entry name" value="HPT"/>
    <property type="match status" value="1"/>
</dbReference>
<dbReference type="InterPro" id="IPR008207">
    <property type="entry name" value="Sig_transdc_His_kin_Hpt_dom"/>
</dbReference>
<dbReference type="InterPro" id="IPR051315">
    <property type="entry name" value="Bact_Chemotaxis_CheA"/>
</dbReference>
<comment type="catalytic activity">
    <reaction evidence="1">
        <text>ATP + protein L-histidine = ADP + protein N-phospho-L-histidine.</text>
        <dbReference type="EC" id="2.7.13.3"/>
    </reaction>
</comment>
<dbReference type="SUPFAM" id="SSF55874">
    <property type="entry name" value="ATPase domain of HSP90 chaperone/DNA topoisomerase II/histidine kinase"/>
    <property type="match status" value="1"/>
</dbReference>
<feature type="region of interest" description="Disordered" evidence="7">
    <location>
        <begin position="245"/>
        <end position="309"/>
    </location>
</feature>
<dbReference type="Gene3D" id="2.30.30.40">
    <property type="entry name" value="SH3 Domains"/>
    <property type="match status" value="1"/>
</dbReference>
<keyword evidence="3 6" id="KW-0597">Phosphoprotein</keyword>
<dbReference type="AlphaFoldDB" id="A0A1M6DFL1"/>
<keyword evidence="5 11" id="KW-0418">Kinase</keyword>
<feature type="domain" description="Histidine kinase" evidence="8">
    <location>
        <begin position="363"/>
        <end position="563"/>
    </location>
</feature>
<dbReference type="CDD" id="cd16916">
    <property type="entry name" value="HATPase_CheA-like"/>
    <property type="match status" value="1"/>
</dbReference>
<dbReference type="InterPro" id="IPR036061">
    <property type="entry name" value="CheW-like_dom_sf"/>
</dbReference>
<dbReference type="SUPFAM" id="SSF47384">
    <property type="entry name" value="Homodimeric domain of signal transducing histidine kinase"/>
    <property type="match status" value="1"/>
</dbReference>
<dbReference type="InterPro" id="IPR037006">
    <property type="entry name" value="CheA-like_homodim_sf"/>
</dbReference>
<dbReference type="Pfam" id="PF01584">
    <property type="entry name" value="CheW"/>
    <property type="match status" value="1"/>
</dbReference>
<evidence type="ECO:0000256" key="1">
    <source>
        <dbReference type="ARBA" id="ARBA00000085"/>
    </source>
</evidence>
<dbReference type="PROSITE" id="PS50894">
    <property type="entry name" value="HPT"/>
    <property type="match status" value="1"/>
</dbReference>
<dbReference type="Gene3D" id="1.10.287.560">
    <property type="entry name" value="Histidine kinase CheA-like, homodimeric domain"/>
    <property type="match status" value="1"/>
</dbReference>
<evidence type="ECO:0000259" key="10">
    <source>
        <dbReference type="PROSITE" id="PS50894"/>
    </source>
</evidence>
<evidence type="ECO:0000256" key="2">
    <source>
        <dbReference type="ARBA" id="ARBA00012438"/>
    </source>
</evidence>
<dbReference type="Gene3D" id="1.20.120.160">
    <property type="entry name" value="HPT domain"/>
    <property type="match status" value="1"/>
</dbReference>
<dbReference type="RefSeq" id="WP_072905561.1">
    <property type="nucleotide sequence ID" value="NZ_FQZT01000002.1"/>
</dbReference>
<dbReference type="InterPro" id="IPR004358">
    <property type="entry name" value="Sig_transdc_His_kin-like_C"/>
</dbReference>
<dbReference type="SUPFAM" id="SSF47226">
    <property type="entry name" value="Histidine-containing phosphotransfer domain, HPT domain"/>
    <property type="match status" value="1"/>
</dbReference>
<dbReference type="InterPro" id="IPR036097">
    <property type="entry name" value="HisK_dim/P_sf"/>
</dbReference>
<dbReference type="InterPro" id="IPR005467">
    <property type="entry name" value="His_kinase_dom"/>
</dbReference>
<evidence type="ECO:0000256" key="4">
    <source>
        <dbReference type="ARBA" id="ARBA00022679"/>
    </source>
</evidence>
<keyword evidence="12" id="KW-1185">Reference proteome</keyword>
<accession>A0A1M6DFL1</accession>
<evidence type="ECO:0000259" key="8">
    <source>
        <dbReference type="PROSITE" id="PS50109"/>
    </source>
</evidence>
<feature type="modified residue" description="Phosphohistidine" evidence="6">
    <location>
        <position position="49"/>
    </location>
</feature>
<dbReference type="InterPro" id="IPR004105">
    <property type="entry name" value="CheA-like_dim"/>
</dbReference>
<evidence type="ECO:0000313" key="11">
    <source>
        <dbReference type="EMBL" id="SHI72124.1"/>
    </source>
</evidence>
<dbReference type="Pfam" id="PF01627">
    <property type="entry name" value="Hpt"/>
    <property type="match status" value="1"/>
</dbReference>
<keyword evidence="4" id="KW-0808">Transferase</keyword>
<evidence type="ECO:0000256" key="7">
    <source>
        <dbReference type="SAM" id="MobiDB-lite"/>
    </source>
</evidence>
<dbReference type="SMART" id="SM01231">
    <property type="entry name" value="H-kinase_dim"/>
    <property type="match status" value="1"/>
</dbReference>
<dbReference type="Pfam" id="PF02518">
    <property type="entry name" value="HATPase_c"/>
    <property type="match status" value="1"/>
</dbReference>
<dbReference type="Pfam" id="PF02895">
    <property type="entry name" value="H-kinase_dim"/>
    <property type="match status" value="1"/>
</dbReference>
<dbReference type="EMBL" id="FQZT01000002">
    <property type="protein sequence ID" value="SHI72124.1"/>
    <property type="molecule type" value="Genomic_DNA"/>
</dbReference>
<evidence type="ECO:0000256" key="5">
    <source>
        <dbReference type="ARBA" id="ARBA00022777"/>
    </source>
</evidence>
<organism evidence="11 12">
    <name type="scientific">Malonomonas rubra DSM 5091</name>
    <dbReference type="NCBI Taxonomy" id="1122189"/>
    <lineage>
        <taxon>Bacteria</taxon>
        <taxon>Pseudomonadati</taxon>
        <taxon>Thermodesulfobacteriota</taxon>
        <taxon>Desulfuromonadia</taxon>
        <taxon>Desulfuromonadales</taxon>
        <taxon>Geopsychrobacteraceae</taxon>
        <taxon>Malonomonas</taxon>
    </lineage>
</organism>
<sequence>MADQAIDDFLAESEELLDKLNQDLAKLGDGIADGGSSPDLLNGIFRDAHSIKGLAGMFGFNDVSELAHHLENLLDHLRMGKVALSEALLDCLFDTLEGVSGLIRGKADSPDYTQDLTPYLDRIEHLLTGPVTADEGSLNIDQSLLDVLTEYEEHRLQENISQGKTIYLVKVAFSLMTFDTELTDVTEKIKSLGEVISTLPGTENDDPEMLAFRILCGVSVDQQDLTGKLGRDDVAIEVLLGEAGGAAASQPVAEPEPVAPPPKIEPQPKVSEPPSFIEDPMAEPAIDAQPQEEPETVPQQNGESSSAKSFTSTVRVDIGKLDYLMTIVGELALAKGSIAQLCSEVHSAGLPIARELDKAVHALERRLNELQLGVMDVRMVPVRQLFDKMNRIIRRMAQDLGKKVRLEVRGGDTELDKLIVEELADPLMHIIRNALDHGIEAADERLIAGKAETGTVSLIASQRGNHVVIEVHDDGRGIDPDVLRKKGIEKGLISADANLTRQDLFGLLFHPGFSTKEQVSEFSGRGVGMDVVKSNISALSGMIDMSSEVGKGTVMSLTLPITLAIIKALVVRVKEKDYAIPLNSVLETLMLEPGMLQTIEGREVMELRQQTLSLLRIDELFKLDGQEKEGNRFVVVVGFADKRLGIVVDELRGQQDVVIKSLGKALDFVKGIAGAADLGNQKTILVLDVSGLIGEALQREGGVGV</sequence>
<dbReference type="CDD" id="cd00731">
    <property type="entry name" value="CheA_reg"/>
    <property type="match status" value="1"/>
</dbReference>
<dbReference type="SMART" id="SM00387">
    <property type="entry name" value="HATPase_c"/>
    <property type="match status" value="1"/>
</dbReference>
<feature type="domain" description="CheW-like" evidence="9">
    <location>
        <begin position="565"/>
        <end position="698"/>
    </location>
</feature>
<dbReference type="PROSITE" id="PS50851">
    <property type="entry name" value="CHEW"/>
    <property type="match status" value="1"/>
</dbReference>
<dbReference type="PANTHER" id="PTHR43395">
    <property type="entry name" value="SENSOR HISTIDINE KINASE CHEA"/>
    <property type="match status" value="1"/>
</dbReference>
<dbReference type="PANTHER" id="PTHR43395:SF1">
    <property type="entry name" value="CHEMOTAXIS PROTEIN CHEA"/>
    <property type="match status" value="1"/>
</dbReference>
<dbReference type="InterPro" id="IPR036890">
    <property type="entry name" value="HATPase_C_sf"/>
</dbReference>
<dbReference type="STRING" id="1122189.SAMN02745165_00666"/>
<dbReference type="Proteomes" id="UP000184171">
    <property type="component" value="Unassembled WGS sequence"/>
</dbReference>
<reference evidence="11 12" key="1">
    <citation type="submission" date="2016-11" db="EMBL/GenBank/DDBJ databases">
        <authorList>
            <person name="Jaros S."/>
            <person name="Januszkiewicz K."/>
            <person name="Wedrychowicz H."/>
        </authorList>
    </citation>
    <scope>NUCLEOTIDE SEQUENCE [LARGE SCALE GENOMIC DNA]</scope>
    <source>
        <strain evidence="11 12">DSM 5091</strain>
    </source>
</reference>
<dbReference type="SUPFAM" id="SSF50341">
    <property type="entry name" value="CheW-like"/>
    <property type="match status" value="1"/>
</dbReference>
<dbReference type="InterPro" id="IPR036641">
    <property type="entry name" value="HPT_dom_sf"/>
</dbReference>
<dbReference type="PRINTS" id="PR00344">
    <property type="entry name" value="BCTRLSENSOR"/>
</dbReference>
<feature type="compositionally biased region" description="Low complexity" evidence="7">
    <location>
        <begin position="245"/>
        <end position="256"/>
    </location>
</feature>
<dbReference type="PROSITE" id="PS50109">
    <property type="entry name" value="HIS_KIN"/>
    <property type="match status" value="1"/>
</dbReference>
<dbReference type="FunFam" id="3.30.565.10:FF:000016">
    <property type="entry name" value="Chemotaxis protein CheA, putative"/>
    <property type="match status" value="1"/>
</dbReference>
<dbReference type="SMART" id="SM00073">
    <property type="entry name" value="HPT"/>
    <property type="match status" value="1"/>
</dbReference>
<evidence type="ECO:0000256" key="3">
    <source>
        <dbReference type="ARBA" id="ARBA00022553"/>
    </source>
</evidence>
<evidence type="ECO:0000256" key="6">
    <source>
        <dbReference type="PROSITE-ProRule" id="PRU00110"/>
    </source>
</evidence>
<evidence type="ECO:0000259" key="9">
    <source>
        <dbReference type="PROSITE" id="PS50851"/>
    </source>
</evidence>
<proteinExistence type="predicted"/>
<dbReference type="SMART" id="SM00260">
    <property type="entry name" value="CheW"/>
    <property type="match status" value="1"/>
</dbReference>
<dbReference type="GO" id="GO:0000155">
    <property type="term" value="F:phosphorelay sensor kinase activity"/>
    <property type="evidence" value="ECO:0007669"/>
    <property type="project" value="InterPro"/>
</dbReference>
<dbReference type="GO" id="GO:0005737">
    <property type="term" value="C:cytoplasm"/>
    <property type="evidence" value="ECO:0007669"/>
    <property type="project" value="InterPro"/>
</dbReference>
<dbReference type="EC" id="2.7.13.3" evidence="2"/>
<dbReference type="GO" id="GO:0006935">
    <property type="term" value="P:chemotaxis"/>
    <property type="evidence" value="ECO:0007669"/>
    <property type="project" value="InterPro"/>
</dbReference>
<protein>
    <recommendedName>
        <fullName evidence="2">histidine kinase</fullName>
        <ecNumber evidence="2">2.7.13.3</ecNumber>
    </recommendedName>
</protein>
<evidence type="ECO:0000313" key="12">
    <source>
        <dbReference type="Proteomes" id="UP000184171"/>
    </source>
</evidence>
<dbReference type="OrthoDB" id="9803176at2"/>
<dbReference type="Gene3D" id="3.30.565.10">
    <property type="entry name" value="Histidine kinase-like ATPase, C-terminal domain"/>
    <property type="match status" value="1"/>
</dbReference>
<name>A0A1M6DFL1_MALRU</name>
<feature type="domain" description="HPt" evidence="10">
    <location>
        <begin position="1"/>
        <end position="106"/>
    </location>
</feature>
<dbReference type="InterPro" id="IPR002545">
    <property type="entry name" value="CheW-lke_dom"/>
</dbReference>
<gene>
    <name evidence="11" type="ORF">SAMN02745165_00666</name>
</gene>
<dbReference type="InterPro" id="IPR003594">
    <property type="entry name" value="HATPase_dom"/>
</dbReference>